<keyword evidence="3" id="KW-1185">Reference proteome</keyword>
<dbReference type="AlphaFoldDB" id="A0A917VZJ2"/>
<evidence type="ECO:0000313" key="3">
    <source>
        <dbReference type="Proteomes" id="UP000613840"/>
    </source>
</evidence>
<dbReference type="InterPro" id="IPR043129">
    <property type="entry name" value="ATPase_NBD"/>
</dbReference>
<comment type="caution">
    <text evidence="2">The sequence shown here is derived from an EMBL/GenBank/DDBJ whole genome shotgun (WGS) entry which is preliminary data.</text>
</comment>
<sequence length="303" mass="30980">MESRSVPPDPRRYPAMDVGGSHVSVGLADLMAGRLVSGSRFRATVDPSGSAAEIIGHWATTARRLGPGQASWGVAMPGPFDYRRGIGRFAGVGKFSALAGLDIGAGLAAAIGEGVRIRFSNDADAFAVGEWLAIGEPRPARLVGITLGTGVGTGFVHNGLAVTEGETVPPEGSAYRLTIDGRPLEQTASSRAVLAAYNRACGVDLTSVSALTERARGGDRTALDIFQGAWRAAARALTPYIAAFGAEVVVVGGSIAGSWDLVEPALGDGFASASSGASFELRRSEDPDQSALLGAALVASQAE</sequence>
<organism evidence="2 3">
    <name type="scientific">Microlunatus endophyticus</name>
    <dbReference type="NCBI Taxonomy" id="1716077"/>
    <lineage>
        <taxon>Bacteria</taxon>
        <taxon>Bacillati</taxon>
        <taxon>Actinomycetota</taxon>
        <taxon>Actinomycetes</taxon>
        <taxon>Propionibacteriales</taxon>
        <taxon>Propionibacteriaceae</taxon>
        <taxon>Microlunatus</taxon>
    </lineage>
</organism>
<evidence type="ECO:0000256" key="1">
    <source>
        <dbReference type="ARBA" id="ARBA00006479"/>
    </source>
</evidence>
<dbReference type="Proteomes" id="UP000613840">
    <property type="component" value="Unassembled WGS sequence"/>
</dbReference>
<accession>A0A917VZJ2</accession>
<dbReference type="CDD" id="cd23763">
    <property type="entry name" value="ASKHA_ATPase_ROK"/>
    <property type="match status" value="1"/>
</dbReference>
<protein>
    <submittedName>
        <fullName evidence="2">Glucokinase</fullName>
    </submittedName>
</protein>
<dbReference type="Gene3D" id="3.30.420.40">
    <property type="match status" value="2"/>
</dbReference>
<dbReference type="PANTHER" id="PTHR18964">
    <property type="entry name" value="ROK (REPRESSOR, ORF, KINASE) FAMILY"/>
    <property type="match status" value="1"/>
</dbReference>
<proteinExistence type="inferred from homology"/>
<reference evidence="2" key="2">
    <citation type="submission" date="2020-09" db="EMBL/GenBank/DDBJ databases">
        <authorList>
            <person name="Sun Q."/>
            <person name="Zhou Y."/>
        </authorList>
    </citation>
    <scope>NUCLEOTIDE SEQUENCE</scope>
    <source>
        <strain evidence="2">CGMCC 4.7306</strain>
    </source>
</reference>
<dbReference type="SUPFAM" id="SSF53067">
    <property type="entry name" value="Actin-like ATPase domain"/>
    <property type="match status" value="1"/>
</dbReference>
<dbReference type="InterPro" id="IPR000600">
    <property type="entry name" value="ROK"/>
</dbReference>
<reference evidence="2" key="1">
    <citation type="journal article" date="2014" name="Int. J. Syst. Evol. Microbiol.">
        <title>Complete genome sequence of Corynebacterium casei LMG S-19264T (=DSM 44701T), isolated from a smear-ripened cheese.</title>
        <authorList>
            <consortium name="US DOE Joint Genome Institute (JGI-PGF)"/>
            <person name="Walter F."/>
            <person name="Albersmeier A."/>
            <person name="Kalinowski J."/>
            <person name="Ruckert C."/>
        </authorList>
    </citation>
    <scope>NUCLEOTIDE SEQUENCE</scope>
    <source>
        <strain evidence="2">CGMCC 4.7306</strain>
    </source>
</reference>
<comment type="similarity">
    <text evidence="1">Belongs to the ROK (NagC/XylR) family.</text>
</comment>
<evidence type="ECO:0000313" key="2">
    <source>
        <dbReference type="EMBL" id="GGL49275.1"/>
    </source>
</evidence>
<name>A0A917VZJ2_9ACTN</name>
<gene>
    <name evidence="2" type="ORF">GCM10011575_04260</name>
</gene>
<dbReference type="EMBL" id="BMMZ01000001">
    <property type="protein sequence ID" value="GGL49275.1"/>
    <property type="molecule type" value="Genomic_DNA"/>
</dbReference>
<dbReference type="PANTHER" id="PTHR18964:SF169">
    <property type="entry name" value="N-ACETYLMANNOSAMINE KINASE"/>
    <property type="match status" value="1"/>
</dbReference>
<dbReference type="Pfam" id="PF00480">
    <property type="entry name" value="ROK"/>
    <property type="match status" value="1"/>
</dbReference>